<comment type="caution">
    <text evidence="1">The sequence shown here is derived from an EMBL/GenBank/DDBJ whole genome shotgun (WGS) entry which is preliminary data.</text>
</comment>
<accession>A0AAJ1X6S6</accession>
<proteinExistence type="predicted"/>
<reference evidence="1" key="1">
    <citation type="submission" date="2022-07" db="EMBL/GenBank/DDBJ databases">
        <authorList>
            <person name="Otstavnykh N."/>
            <person name="Isaeva M."/>
            <person name="Bystritskaya E."/>
        </authorList>
    </citation>
    <scope>NUCLEOTIDE SEQUENCE</scope>
    <source>
        <strain evidence="1">10Alg 79</strain>
    </source>
</reference>
<keyword evidence="2" id="KW-1185">Reference proteome</keyword>
<dbReference type="Proteomes" id="UP001227162">
    <property type="component" value="Unassembled WGS sequence"/>
</dbReference>
<dbReference type="RefSeq" id="WP_317627419.1">
    <property type="nucleotide sequence ID" value="NZ_JANFFA010000006.1"/>
</dbReference>
<reference evidence="1" key="2">
    <citation type="submission" date="2023-04" db="EMBL/GenBank/DDBJ databases">
        <title>'Rhodoalgimonas zhirmunskyi' gen. nov., isolated from a red alga.</title>
        <authorList>
            <person name="Nedashkovskaya O.I."/>
            <person name="Otstavnykh N.Y."/>
            <person name="Bystritskaya E.P."/>
            <person name="Balabanova L.A."/>
            <person name="Isaeva M.P."/>
        </authorList>
    </citation>
    <scope>NUCLEOTIDE SEQUENCE</scope>
    <source>
        <strain evidence="1">10Alg 79</strain>
    </source>
</reference>
<dbReference type="EMBL" id="JANFFA010000006">
    <property type="protein sequence ID" value="MDQ2095796.1"/>
    <property type="molecule type" value="Genomic_DNA"/>
</dbReference>
<evidence type="ECO:0000313" key="2">
    <source>
        <dbReference type="Proteomes" id="UP001227162"/>
    </source>
</evidence>
<name>A0AAJ1X6S6_9RHOB</name>
<evidence type="ECO:0000313" key="1">
    <source>
        <dbReference type="EMBL" id="MDQ2095796.1"/>
    </source>
</evidence>
<sequence>MQDETRDRWMPLAVAGGLALAGVALYRAKPEVLALPEPEVLDEDEQNHLSRAARRTRDGVARFAPSNIAESLGRSMVIAGVALALTRVLDEVAAKRR</sequence>
<dbReference type="AlphaFoldDB" id="A0AAJ1X6S6"/>
<organism evidence="1 2">
    <name type="scientific">Rhodalgimonas zhirmunskyi</name>
    <dbReference type="NCBI Taxonomy" id="2964767"/>
    <lineage>
        <taxon>Bacteria</taxon>
        <taxon>Pseudomonadati</taxon>
        <taxon>Pseudomonadota</taxon>
        <taxon>Alphaproteobacteria</taxon>
        <taxon>Rhodobacterales</taxon>
        <taxon>Roseobacteraceae</taxon>
        <taxon>Rhodalgimonas</taxon>
    </lineage>
</organism>
<protein>
    <submittedName>
        <fullName evidence="1">Uncharacterized protein</fullName>
    </submittedName>
</protein>
<gene>
    <name evidence="1" type="ORF">NOI20_16880</name>
</gene>